<evidence type="ECO:0000256" key="1">
    <source>
        <dbReference type="ARBA" id="ARBA00022448"/>
    </source>
</evidence>
<dbReference type="InterPro" id="IPR051909">
    <property type="entry name" value="MFP_Cation_Efflux"/>
</dbReference>
<dbReference type="OrthoDB" id="9814657at2"/>
<evidence type="ECO:0000259" key="4">
    <source>
        <dbReference type="Pfam" id="PF25954"/>
    </source>
</evidence>
<dbReference type="SUPFAM" id="SSF111369">
    <property type="entry name" value="HlyD-like secretion proteins"/>
    <property type="match status" value="1"/>
</dbReference>
<sequence length="410" mass="45437">MDSTGRPKPVLISSQVARYLFAILLTGTLSTCAPSPEPSAESEHEDHGNHDEHDDHEEGIRLSPEQIAAMDIRFGTLREMKLNDYLTATGSLGLPPNAYASVSARASGFVRDVANYVEGDYVEQGAVLGYLENPDFIDLQQRYLEVKAELQYLTQDLARQQQLYADSAGVLNTVQQLESRVAARRATLAGLRERLEYLGMQPDGVTPESIQQRITVFSPRSGYITTISLHDGMYVEPSTQLMELIDEEHLHLELDVFERDIGKVEKGQRVTYRIPSLSNEPYTAEIHVIGKEFNAENKTVRVHAHLQGEQPPFIRDRFAEARIWLDDATVTALPEGAVVREGELHYVYAADSSGVGALAFTALRVNPGVTEAGYTAVRFVDPLPEGVRLVTEGAYFVQAQAMASELAHEH</sequence>
<dbReference type="Gene3D" id="1.10.287.470">
    <property type="entry name" value="Helix hairpin bin"/>
    <property type="match status" value="1"/>
</dbReference>
<organism evidence="5 6">
    <name type="scientific">Neolewinella xylanilytica</name>
    <dbReference type="NCBI Taxonomy" id="1514080"/>
    <lineage>
        <taxon>Bacteria</taxon>
        <taxon>Pseudomonadati</taxon>
        <taxon>Bacteroidota</taxon>
        <taxon>Saprospiria</taxon>
        <taxon>Saprospirales</taxon>
        <taxon>Lewinellaceae</taxon>
        <taxon>Neolewinella</taxon>
    </lineage>
</organism>
<reference evidence="5 6" key="1">
    <citation type="submission" date="2018-02" db="EMBL/GenBank/DDBJ databases">
        <title>Genomic Encyclopedia of Archaeal and Bacterial Type Strains, Phase II (KMG-II): from individual species to whole genera.</title>
        <authorList>
            <person name="Goeker M."/>
        </authorList>
    </citation>
    <scope>NUCLEOTIDE SEQUENCE [LARGE SCALE GENOMIC DNA]</scope>
    <source>
        <strain evidence="5 6">DSM 29526</strain>
    </source>
</reference>
<dbReference type="EMBL" id="PTJC01000006">
    <property type="protein sequence ID" value="PPK85334.1"/>
    <property type="molecule type" value="Genomic_DNA"/>
</dbReference>
<comment type="caution">
    <text evidence="5">The sequence shown here is derived from an EMBL/GenBank/DDBJ whole genome shotgun (WGS) entry which is preliminary data.</text>
</comment>
<dbReference type="Gene3D" id="2.40.30.170">
    <property type="match status" value="1"/>
</dbReference>
<dbReference type="PANTHER" id="PTHR30097">
    <property type="entry name" value="CATION EFFLUX SYSTEM PROTEIN CUSB"/>
    <property type="match status" value="1"/>
</dbReference>
<dbReference type="Pfam" id="PF25919">
    <property type="entry name" value="BSH_CusB"/>
    <property type="match status" value="1"/>
</dbReference>
<accession>A0A2S6I2C9</accession>
<dbReference type="AlphaFoldDB" id="A0A2S6I2C9"/>
<dbReference type="GO" id="GO:0060003">
    <property type="term" value="P:copper ion export"/>
    <property type="evidence" value="ECO:0007669"/>
    <property type="project" value="TreeGrafter"/>
</dbReference>
<feature type="domain" description="CusB-like beta-barrel" evidence="4">
    <location>
        <begin position="252"/>
        <end position="310"/>
    </location>
</feature>
<feature type="region of interest" description="Disordered" evidence="2">
    <location>
        <begin position="32"/>
        <end position="61"/>
    </location>
</feature>
<dbReference type="PANTHER" id="PTHR30097:SF4">
    <property type="entry name" value="SLR6042 PROTEIN"/>
    <property type="match status" value="1"/>
</dbReference>
<dbReference type="InterPro" id="IPR058792">
    <property type="entry name" value="Beta-barrel_RND_2"/>
</dbReference>
<feature type="domain" description="CusB-like barrel-sandwich hybrid" evidence="3">
    <location>
        <begin position="100"/>
        <end position="244"/>
    </location>
</feature>
<dbReference type="Pfam" id="PF25954">
    <property type="entry name" value="Beta-barrel_RND_2"/>
    <property type="match status" value="1"/>
</dbReference>
<gene>
    <name evidence="5" type="ORF">CLV84_2229</name>
</gene>
<evidence type="ECO:0000313" key="5">
    <source>
        <dbReference type="EMBL" id="PPK85334.1"/>
    </source>
</evidence>
<protein>
    <submittedName>
        <fullName evidence="5">Cobalt-zinc-cadmium efflux system membrane fusion protein</fullName>
    </submittedName>
</protein>
<name>A0A2S6I2C9_9BACT</name>
<proteinExistence type="predicted"/>
<evidence type="ECO:0000313" key="6">
    <source>
        <dbReference type="Proteomes" id="UP000237662"/>
    </source>
</evidence>
<evidence type="ECO:0000259" key="3">
    <source>
        <dbReference type="Pfam" id="PF25919"/>
    </source>
</evidence>
<keyword evidence="6" id="KW-1185">Reference proteome</keyword>
<dbReference type="Gene3D" id="2.40.50.100">
    <property type="match status" value="1"/>
</dbReference>
<dbReference type="GO" id="GO:0015679">
    <property type="term" value="P:plasma membrane copper ion transport"/>
    <property type="evidence" value="ECO:0007669"/>
    <property type="project" value="TreeGrafter"/>
</dbReference>
<dbReference type="InterPro" id="IPR058790">
    <property type="entry name" value="BSH_CusB"/>
</dbReference>
<evidence type="ECO:0000256" key="2">
    <source>
        <dbReference type="SAM" id="MobiDB-lite"/>
    </source>
</evidence>
<dbReference type="Proteomes" id="UP000237662">
    <property type="component" value="Unassembled WGS sequence"/>
</dbReference>
<dbReference type="GO" id="GO:0030313">
    <property type="term" value="C:cell envelope"/>
    <property type="evidence" value="ECO:0007669"/>
    <property type="project" value="TreeGrafter"/>
</dbReference>
<keyword evidence="1" id="KW-0813">Transport</keyword>
<dbReference type="Gene3D" id="2.40.420.20">
    <property type="match status" value="1"/>
</dbReference>
<feature type="compositionally biased region" description="Basic and acidic residues" evidence="2">
    <location>
        <begin position="41"/>
        <end position="60"/>
    </location>
</feature>